<dbReference type="GO" id="GO:0010181">
    <property type="term" value="F:FMN binding"/>
    <property type="evidence" value="ECO:0007669"/>
    <property type="project" value="InterPro"/>
</dbReference>
<keyword evidence="2" id="KW-0004">4Fe-4S</keyword>
<dbReference type="KEGG" id="psac:PSM36_3030"/>
<organism evidence="7 8">
    <name type="scientific">Proteiniphilum saccharofermentans</name>
    <dbReference type="NCBI Taxonomy" id="1642647"/>
    <lineage>
        <taxon>Bacteria</taxon>
        <taxon>Pseudomonadati</taxon>
        <taxon>Bacteroidota</taxon>
        <taxon>Bacteroidia</taxon>
        <taxon>Bacteroidales</taxon>
        <taxon>Dysgonomonadaceae</taxon>
        <taxon>Proteiniphilum</taxon>
    </lineage>
</organism>
<dbReference type="PANTHER" id="PTHR43578">
    <property type="entry name" value="NADH-QUINONE OXIDOREDUCTASE SUBUNIT F"/>
    <property type="match status" value="1"/>
</dbReference>
<accession>A0A1R3T6V0</accession>
<comment type="similarity">
    <text evidence="1">Belongs to the complex I 51 kDa subunit family.</text>
</comment>
<dbReference type="Pfam" id="PF14691">
    <property type="entry name" value="Fer4_20"/>
    <property type="match status" value="1"/>
</dbReference>
<protein>
    <submittedName>
        <fullName evidence="7">NADH:ubiquinone oxidoreductase</fullName>
    </submittedName>
</protein>
<dbReference type="InterPro" id="IPR011538">
    <property type="entry name" value="Nuo51_FMN-bd"/>
</dbReference>
<sequence>MRPSEIKLIKEQQHQERILPAMPMILVGMGTCGIGNGADTVYRQIRKQITDTGIDCKLKQTGCFGFCAEEPMVMLYQPGKPMLVYSKVNEKDVKHIIESLVKNTICRNKLLCRIDEWDFLTSEVKFGKGYQDIPHWDEIPFFKGQQKVVLRHAGLIDPEDILDYIAVGGYNALVKVLAGFEPADVISEVMEAKLRGRGGAGFPTGRKWSIMQKQESGQKYIICNADEGDPGAYMNRNEIESDPHMLIEGMLIGAYAMGADKGIAYVRAEYPLAVKRLKSAIRQAEEFGLLGENILDSGFSFSLDIVEGAGAFVCGEETALIASIEGKAGRPMPRPPYPASRGLYGKPTNINNVETWCNIPVIIEKGSEWFSAIGTEKSTGTKVFSLVGKVKNTGLVELPLGSKLEQFVFGIGEGTGTSKRVKAVQTGGPSGGCIPLEYFSTPVDYESLNSIGAIMGSGGMVVMDQDNCMVDVARYFLEFNAGESCGKCTPCREGSAQALAILTRITRGQGTPADLAVLELLSGVIKDSSLCALGQTTPNPILTTLRYFRHEYEEHIREKRCHAGTCESLYMALCENSCPLHMNIPGYIELIKEGRYEDAFELTLRDNPLPGTIGRICHFHCQMRCRREMLDQPVSQGEIHRYLADTMYQLGKENEIYRKLVKEKLPPTGKRIAIVGAGPAGLTAAFYLVRLGHEVIVYDALPEAGGVLRFGIPQYRLPKELLQKEIKVIKKLGVQFKFNQRLGNNLSLTDLRKESDAIYMAIGAWKDVDLNIPGEDTKGVLAGTEVLKKIASGKVPGLGRHVVIIGAGNVAIDAARSILRMGRDVTIVYRREKSDMPANAVEISESEEEKIKYRFLSSPHEIIADTSGQVRALRIEKMSRGGIDRSGRRKPVPTGILEEIPCDSIILAIGEQVDSKSLGDSLDMEKDGRIKVDAFTCQTSDPKIYAGGDAVSGPSTAAEAMGMAKKAAASIDKALMNEERFQLLSREFHYGNQVPMNPKPSPKNVARRLSVKDRMNNFNEISFGFTGEQARNEVERCLRCDVKCQ</sequence>
<dbReference type="Gene3D" id="3.50.50.60">
    <property type="entry name" value="FAD/NAD(P)-binding domain"/>
    <property type="match status" value="2"/>
</dbReference>
<evidence type="ECO:0000313" key="7">
    <source>
        <dbReference type="EMBL" id="SCD21819.1"/>
    </source>
</evidence>
<dbReference type="Gene3D" id="3.10.20.600">
    <property type="match status" value="1"/>
</dbReference>
<dbReference type="GO" id="GO:0008137">
    <property type="term" value="F:NADH dehydrogenase (ubiquinone) activity"/>
    <property type="evidence" value="ECO:0007669"/>
    <property type="project" value="InterPro"/>
</dbReference>
<reference evidence="7 8" key="1">
    <citation type="submission" date="2016-08" db="EMBL/GenBank/DDBJ databases">
        <authorList>
            <person name="Seilhamer J.J."/>
        </authorList>
    </citation>
    <scope>NUCLEOTIDE SEQUENCE [LARGE SCALE GENOMIC DNA]</scope>
    <source>
        <strain evidence="7">M3/6</strain>
    </source>
</reference>
<dbReference type="RefSeq" id="WP_076931580.1">
    <property type="nucleotide sequence ID" value="NZ_LT605205.1"/>
</dbReference>
<dbReference type="EMBL" id="LT605205">
    <property type="protein sequence ID" value="SCD21819.1"/>
    <property type="molecule type" value="Genomic_DNA"/>
</dbReference>
<evidence type="ECO:0000259" key="6">
    <source>
        <dbReference type="SMART" id="SM00928"/>
    </source>
</evidence>
<feature type="domain" description="NADH-ubiquinone oxidoreductase 51kDa subunit iron-sulphur binding" evidence="6">
    <location>
        <begin position="470"/>
        <end position="515"/>
    </location>
</feature>
<dbReference type="STRING" id="1642647.PSM36_3030"/>
<dbReference type="AlphaFoldDB" id="A0A1R3T6V0"/>
<dbReference type="InterPro" id="IPR023753">
    <property type="entry name" value="FAD/NAD-binding_dom"/>
</dbReference>
<dbReference type="Gene3D" id="6.10.250.1450">
    <property type="match status" value="1"/>
</dbReference>
<dbReference type="GO" id="GO:0046872">
    <property type="term" value="F:metal ion binding"/>
    <property type="evidence" value="ECO:0007669"/>
    <property type="project" value="UniProtKB-KW"/>
</dbReference>
<dbReference type="InterPro" id="IPR028261">
    <property type="entry name" value="DPD_II"/>
</dbReference>
<evidence type="ECO:0000256" key="5">
    <source>
        <dbReference type="ARBA" id="ARBA00023014"/>
    </source>
</evidence>
<dbReference type="CDD" id="cd02980">
    <property type="entry name" value="TRX_Fd_family"/>
    <property type="match status" value="1"/>
</dbReference>
<dbReference type="InterPro" id="IPR019575">
    <property type="entry name" value="Nuop51_4Fe4S-bd"/>
</dbReference>
<dbReference type="Pfam" id="PF07992">
    <property type="entry name" value="Pyr_redox_2"/>
    <property type="match status" value="1"/>
</dbReference>
<gene>
    <name evidence="7" type="ORF">PSM36_3030</name>
</gene>
<dbReference type="PANTHER" id="PTHR43578:SF3">
    <property type="entry name" value="NADH-QUINONE OXIDOREDUCTASE SUBUNIT F"/>
    <property type="match status" value="1"/>
</dbReference>
<dbReference type="GO" id="GO:0051539">
    <property type="term" value="F:4 iron, 4 sulfur cluster binding"/>
    <property type="evidence" value="ECO:0007669"/>
    <property type="project" value="UniProtKB-KW"/>
</dbReference>
<dbReference type="GO" id="GO:0016491">
    <property type="term" value="F:oxidoreductase activity"/>
    <property type="evidence" value="ECO:0007669"/>
    <property type="project" value="InterPro"/>
</dbReference>
<dbReference type="SUPFAM" id="SSF52833">
    <property type="entry name" value="Thioredoxin-like"/>
    <property type="match status" value="1"/>
</dbReference>
<dbReference type="SUPFAM" id="SSF140490">
    <property type="entry name" value="Nqo1C-terminal domain-like"/>
    <property type="match status" value="1"/>
</dbReference>
<dbReference type="PROSITE" id="PS00645">
    <property type="entry name" value="COMPLEX1_51K_2"/>
    <property type="match status" value="1"/>
</dbReference>
<dbReference type="Pfam" id="PF10589">
    <property type="entry name" value="NADH_4Fe-4S"/>
    <property type="match status" value="1"/>
</dbReference>
<dbReference type="Gene3D" id="3.40.30.10">
    <property type="entry name" value="Glutaredoxin"/>
    <property type="match status" value="1"/>
</dbReference>
<dbReference type="Pfam" id="PF01512">
    <property type="entry name" value="Complex1_51K"/>
    <property type="match status" value="1"/>
</dbReference>
<keyword evidence="7" id="KW-0830">Ubiquinone</keyword>
<evidence type="ECO:0000256" key="2">
    <source>
        <dbReference type="ARBA" id="ARBA00022485"/>
    </source>
</evidence>
<dbReference type="SUPFAM" id="SSF142984">
    <property type="entry name" value="Nqo1 middle domain-like"/>
    <property type="match status" value="1"/>
</dbReference>
<dbReference type="FunFam" id="1.20.1440.230:FF:000001">
    <property type="entry name" value="Mitochondrial NADH dehydrogenase flavoprotein 1"/>
    <property type="match status" value="1"/>
</dbReference>
<dbReference type="SMART" id="SM00928">
    <property type="entry name" value="NADH_4Fe-4S"/>
    <property type="match status" value="1"/>
</dbReference>
<evidence type="ECO:0000256" key="3">
    <source>
        <dbReference type="ARBA" id="ARBA00022723"/>
    </source>
</evidence>
<dbReference type="InterPro" id="IPR037225">
    <property type="entry name" value="Nuo51_FMN-bd_sf"/>
</dbReference>
<keyword evidence="4" id="KW-0408">Iron</keyword>
<dbReference type="InterPro" id="IPR001949">
    <property type="entry name" value="NADH-UbQ_OxRdtase_51kDa_CS"/>
</dbReference>
<keyword evidence="5" id="KW-0411">Iron-sulfur</keyword>
<dbReference type="PRINTS" id="PR00419">
    <property type="entry name" value="ADXRDTASE"/>
</dbReference>
<name>A0A1R3T6V0_9BACT</name>
<evidence type="ECO:0000256" key="4">
    <source>
        <dbReference type="ARBA" id="ARBA00023004"/>
    </source>
</evidence>
<dbReference type="Proteomes" id="UP000187464">
    <property type="component" value="Chromosome I"/>
</dbReference>
<evidence type="ECO:0000313" key="8">
    <source>
        <dbReference type="Proteomes" id="UP000187464"/>
    </source>
</evidence>
<dbReference type="Gene3D" id="3.40.50.11540">
    <property type="entry name" value="NADH-ubiquinone oxidoreductase 51kDa subunit"/>
    <property type="match status" value="1"/>
</dbReference>
<dbReference type="InterPro" id="IPR037207">
    <property type="entry name" value="Nuop51_4Fe4S-bd_sf"/>
</dbReference>
<dbReference type="FunFam" id="3.40.50.11540:FF:000001">
    <property type="entry name" value="NADH dehydrogenase [ubiquinone] flavoprotein 1, mitochondrial"/>
    <property type="match status" value="1"/>
</dbReference>
<dbReference type="SUPFAM" id="SSF51971">
    <property type="entry name" value="Nucleotide-binding domain"/>
    <property type="match status" value="2"/>
</dbReference>
<dbReference type="SUPFAM" id="SSF46548">
    <property type="entry name" value="alpha-helical ferredoxin"/>
    <property type="match status" value="1"/>
</dbReference>
<evidence type="ECO:0000256" key="1">
    <source>
        <dbReference type="ARBA" id="ARBA00007523"/>
    </source>
</evidence>
<keyword evidence="3" id="KW-0479">Metal-binding</keyword>
<dbReference type="InterPro" id="IPR036188">
    <property type="entry name" value="FAD/NAD-bd_sf"/>
</dbReference>
<dbReference type="InterPro" id="IPR036249">
    <property type="entry name" value="Thioredoxin-like_sf"/>
</dbReference>
<dbReference type="Gene3D" id="1.20.1440.230">
    <property type="entry name" value="NADH-ubiquinone oxidoreductase 51kDa subunit, iron-sulphur binding domain"/>
    <property type="match status" value="1"/>
</dbReference>
<keyword evidence="8" id="KW-1185">Reference proteome</keyword>
<proteinExistence type="inferred from homology"/>
<dbReference type="SUPFAM" id="SSF142019">
    <property type="entry name" value="Nqo1 FMN-binding domain-like"/>
    <property type="match status" value="1"/>
</dbReference>